<name>A0A120DIB2_9LACO</name>
<dbReference type="InterPro" id="IPR025164">
    <property type="entry name" value="Toastrack_DUF4097"/>
</dbReference>
<sequence>MKKQIFLITLLFTILVSLSGCQFIPHHYTNIGPTIKKNMTQQNFNEIDADVSLLDFNLQVSDHPKVIYHGGKKIMPLVKVRNGKLIIRDHHHVLININSNENNYLTIYLPKKQLAKIKINTDDGDITCYGQVKTKKLAFHSDDGDINADYFNVTNGSVSSDDGDIQIKDLRSLAGFKATSSDGDISIKKCDASGVDLNSDDGDVIYHRHNYNNDDGGSYQHNLHSKNVLIANSDDGDIKVNN</sequence>
<dbReference type="PROSITE" id="PS51257">
    <property type="entry name" value="PROKAR_LIPOPROTEIN"/>
    <property type="match status" value="1"/>
</dbReference>
<comment type="caution">
    <text evidence="2">The sequence shown here is derived from an EMBL/GenBank/DDBJ whole genome shotgun (WGS) entry which is preliminary data.</text>
</comment>
<evidence type="ECO:0000313" key="4">
    <source>
        <dbReference type="Proteomes" id="UP000067598"/>
    </source>
</evidence>
<feature type="domain" description="DUF4097" evidence="1">
    <location>
        <begin position="58"/>
        <end position="238"/>
    </location>
</feature>
<reference evidence="3 5" key="2">
    <citation type="submission" date="2016-10" db="EMBL/GenBank/DDBJ databases">
        <title>WGS of isloates from the oral cavity of healthy individuals.</title>
        <authorList>
            <person name="Sharma S."/>
            <person name="Pal V.K."/>
            <person name="Patil P.B."/>
            <person name="Korpole S."/>
            <person name="Grover V."/>
        </authorList>
    </citation>
    <scope>NUCLEOTIDE SEQUENCE [LARGE SCALE GENOMIC DNA]</scope>
    <source>
        <strain evidence="3 5">DISK12</strain>
    </source>
</reference>
<dbReference type="Proteomes" id="UP000231914">
    <property type="component" value="Unassembled WGS sequence"/>
</dbReference>
<dbReference type="AlphaFoldDB" id="A0A120DIB2"/>
<dbReference type="EMBL" id="MKXG01000207">
    <property type="protein sequence ID" value="PJZ15954.1"/>
    <property type="molecule type" value="Genomic_DNA"/>
</dbReference>
<reference evidence="2 4" key="1">
    <citation type="journal article" date="2016" name="Microbiology (Mosc.)">
        <title>Comparison of Lactobacillus crispatus isolates from Lactobacillus-dominated vaginal microbiomes with isolates from microbiomes containing bacterial vaginosis-associated bacteria.</title>
        <authorList>
            <person name="Abdelmaksoud A.A."/>
            <person name="Koparde V.N."/>
            <person name="Sheth N.U."/>
            <person name="Serrano M.G."/>
            <person name="Glascock A.L."/>
            <person name="Fettweis J.M."/>
            <person name="Strauss Iii J.F."/>
            <person name="Buck G.A."/>
            <person name="Jefferson K.K."/>
        </authorList>
    </citation>
    <scope>NUCLEOTIDE SEQUENCE [LARGE SCALE GENOMIC DNA]</scope>
    <source>
        <strain evidence="2 4">VMC3</strain>
    </source>
</reference>
<dbReference type="PATRIC" id="fig|47770.28.peg.627"/>
<evidence type="ECO:0000313" key="2">
    <source>
        <dbReference type="EMBL" id="KWU03755.1"/>
    </source>
</evidence>
<dbReference type="RefSeq" id="WP_060462120.1">
    <property type="nucleotide sequence ID" value="NZ_AP025162.1"/>
</dbReference>
<dbReference type="Proteomes" id="UP000067598">
    <property type="component" value="Unassembled WGS sequence"/>
</dbReference>
<organism evidence="2 4">
    <name type="scientific">Lactobacillus crispatus</name>
    <dbReference type="NCBI Taxonomy" id="47770"/>
    <lineage>
        <taxon>Bacteria</taxon>
        <taxon>Bacillati</taxon>
        <taxon>Bacillota</taxon>
        <taxon>Bacilli</taxon>
        <taxon>Lactobacillales</taxon>
        <taxon>Lactobacillaceae</taxon>
        <taxon>Lactobacillus</taxon>
    </lineage>
</organism>
<dbReference type="EMBL" id="LJGP01000019">
    <property type="protein sequence ID" value="KWU03755.1"/>
    <property type="molecule type" value="Genomic_DNA"/>
</dbReference>
<proteinExistence type="predicted"/>
<protein>
    <recommendedName>
        <fullName evidence="1">DUF4097 domain-containing protein</fullName>
    </recommendedName>
</protein>
<evidence type="ECO:0000259" key="1">
    <source>
        <dbReference type="Pfam" id="PF13349"/>
    </source>
</evidence>
<evidence type="ECO:0000313" key="5">
    <source>
        <dbReference type="Proteomes" id="UP000231914"/>
    </source>
</evidence>
<dbReference type="Pfam" id="PF13349">
    <property type="entry name" value="DUF4097"/>
    <property type="match status" value="1"/>
</dbReference>
<accession>A0A120DIB2</accession>
<evidence type="ECO:0000313" key="3">
    <source>
        <dbReference type="EMBL" id="PJZ15954.1"/>
    </source>
</evidence>
<gene>
    <name evidence="2" type="ORF">AEL95_06130</name>
    <name evidence="3" type="ORF">BHU41_01050</name>
</gene>